<feature type="signal peptide" evidence="1">
    <location>
        <begin position="1"/>
        <end position="23"/>
    </location>
</feature>
<dbReference type="Proteomes" id="UP000293142">
    <property type="component" value="Unassembled WGS sequence"/>
</dbReference>
<dbReference type="AlphaFoldDB" id="A0A4Q9DTJ4"/>
<dbReference type="EMBL" id="SIRE01000005">
    <property type="protein sequence ID" value="TBL80228.1"/>
    <property type="molecule type" value="Genomic_DNA"/>
</dbReference>
<dbReference type="InterPro" id="IPR012854">
    <property type="entry name" value="Cu_amine_oxidase-like_N"/>
</dbReference>
<feature type="domain" description="Copper amine oxidase-like N-terminal" evidence="2">
    <location>
        <begin position="33"/>
        <end position="84"/>
    </location>
</feature>
<feature type="chain" id="PRO_5020504588" evidence="1">
    <location>
        <begin position="24"/>
        <end position="202"/>
    </location>
</feature>
<evidence type="ECO:0000313" key="4">
    <source>
        <dbReference type="Proteomes" id="UP000293142"/>
    </source>
</evidence>
<keyword evidence="4" id="KW-1185">Reference proteome</keyword>
<dbReference type="OrthoDB" id="9790293at2"/>
<evidence type="ECO:0000313" key="3">
    <source>
        <dbReference type="EMBL" id="TBL80228.1"/>
    </source>
</evidence>
<sequence length="202" mass="23141">MKKKLLIAFVGLSMLWLSNFAWAESKLSQIDVMFGRINVAINGQQADLNKDSIVYNGSIYVPLRSLSEMLGAEVSWNDKTQTVNLDFLNDKRDLLFSATQKGLYQYVALQNNQIMSDMITFFKTDDMNGIKQSVDRYERLRVLADNMNDNEMAQLFDKLKSATELIRSGWETKSMDDYYIAWNIFSSNADKLNKLLKSKLAG</sequence>
<keyword evidence="1" id="KW-0732">Signal</keyword>
<dbReference type="Gene3D" id="3.30.457.10">
    <property type="entry name" value="Copper amine oxidase-like, N-terminal domain"/>
    <property type="match status" value="1"/>
</dbReference>
<gene>
    <name evidence="3" type="ORF">EYB31_07365</name>
</gene>
<proteinExistence type="predicted"/>
<reference evidence="3 4" key="1">
    <citation type="submission" date="2019-02" db="EMBL/GenBank/DDBJ databases">
        <title>Paenibacillus sp. nov., isolated from surface-sterilized tissue of Thalictrum simplex L.</title>
        <authorList>
            <person name="Tuo L."/>
        </authorList>
    </citation>
    <scope>NUCLEOTIDE SEQUENCE [LARGE SCALE GENOMIC DNA]</scope>
    <source>
        <strain evidence="3 4">N2SHLJ1</strain>
    </source>
</reference>
<dbReference type="SUPFAM" id="SSF55383">
    <property type="entry name" value="Copper amine oxidase, domain N"/>
    <property type="match status" value="1"/>
</dbReference>
<comment type="caution">
    <text evidence="3">The sequence shown here is derived from an EMBL/GenBank/DDBJ whole genome shotgun (WGS) entry which is preliminary data.</text>
</comment>
<evidence type="ECO:0000256" key="1">
    <source>
        <dbReference type="SAM" id="SignalP"/>
    </source>
</evidence>
<name>A0A4Q9DTJ4_9BACL</name>
<dbReference type="Pfam" id="PF07833">
    <property type="entry name" value="Cu_amine_oxidN1"/>
    <property type="match status" value="1"/>
</dbReference>
<protein>
    <submittedName>
        <fullName evidence="3">Copper amine oxidase N-terminal domain-containing protein</fullName>
    </submittedName>
</protein>
<dbReference type="InterPro" id="IPR036582">
    <property type="entry name" value="Mao_N_sf"/>
</dbReference>
<dbReference type="RefSeq" id="WP_131012643.1">
    <property type="nucleotide sequence ID" value="NZ_SIRE01000005.1"/>
</dbReference>
<evidence type="ECO:0000259" key="2">
    <source>
        <dbReference type="Pfam" id="PF07833"/>
    </source>
</evidence>
<organism evidence="3 4">
    <name type="scientific">Paenibacillus thalictri</name>
    <dbReference type="NCBI Taxonomy" id="2527873"/>
    <lineage>
        <taxon>Bacteria</taxon>
        <taxon>Bacillati</taxon>
        <taxon>Bacillota</taxon>
        <taxon>Bacilli</taxon>
        <taxon>Bacillales</taxon>
        <taxon>Paenibacillaceae</taxon>
        <taxon>Paenibacillus</taxon>
    </lineage>
</organism>
<accession>A0A4Q9DTJ4</accession>